<dbReference type="InterPro" id="IPR001034">
    <property type="entry name" value="DeoR_HTH"/>
</dbReference>
<keyword evidence="1" id="KW-0805">Transcription regulation</keyword>
<evidence type="ECO:0000259" key="4">
    <source>
        <dbReference type="PROSITE" id="PS51000"/>
    </source>
</evidence>
<dbReference type="PANTHER" id="PTHR30363">
    <property type="entry name" value="HTH-TYPE TRANSCRIPTIONAL REGULATOR SRLR-RELATED"/>
    <property type="match status" value="1"/>
</dbReference>
<dbReference type="PROSITE" id="PS51000">
    <property type="entry name" value="HTH_DEOR_2"/>
    <property type="match status" value="1"/>
</dbReference>
<proteinExistence type="predicted"/>
<accession>A0AAE3H1B8</accession>
<reference evidence="5 6" key="1">
    <citation type="submission" date="2018-11" db="EMBL/GenBank/DDBJ databases">
        <title>Novel bacteria species description.</title>
        <authorList>
            <person name="Han J.-H."/>
        </authorList>
    </citation>
    <scope>NUCLEOTIDE SEQUENCE [LARGE SCALE GENOMIC DNA]</scope>
    <source>
        <strain evidence="5 6">KCTC23259</strain>
    </source>
</reference>
<dbReference type="InterPro" id="IPR050313">
    <property type="entry name" value="Carb_Metab_HTH_regulators"/>
</dbReference>
<sequence>MNFQLRKHKILEILAANDSADVADLASEIGTSEITIRRDLNTLANQGLLTRTHGGAIRNDFDKPKIAFFDKNDVNADAKEEIAQKASELIKAGEVIFLDCGSTVFRMCKYLKNRKIKVVTNSIPVLLELLNSEVQVNFAGGEIDALRQAAHGPIATEHLARYKAEKAFVGVDGISIANGLSANSEKEAEMTMTMANNAKETYFLCDSSKFETVKYLSFSKISSVKNIVTDKKISIEVKQKYIDVGISLF</sequence>
<dbReference type="InterPro" id="IPR036388">
    <property type="entry name" value="WH-like_DNA-bd_sf"/>
</dbReference>
<organism evidence="5 6">
    <name type="scientific">Lacihabitans soyangensis</name>
    <dbReference type="NCBI Taxonomy" id="869394"/>
    <lineage>
        <taxon>Bacteria</taxon>
        <taxon>Pseudomonadati</taxon>
        <taxon>Bacteroidota</taxon>
        <taxon>Cytophagia</taxon>
        <taxon>Cytophagales</taxon>
        <taxon>Leadbetterellaceae</taxon>
        <taxon>Lacihabitans</taxon>
    </lineage>
</organism>
<dbReference type="RefSeq" id="WP_255035949.1">
    <property type="nucleotide sequence ID" value="NZ_RJUF01000007.1"/>
</dbReference>
<dbReference type="InterPro" id="IPR014036">
    <property type="entry name" value="DeoR-like_C"/>
</dbReference>
<gene>
    <name evidence="5" type="ORF">EGI31_04450</name>
</gene>
<evidence type="ECO:0000313" key="5">
    <source>
        <dbReference type="EMBL" id="MCP9762194.1"/>
    </source>
</evidence>
<dbReference type="Proteomes" id="UP001204144">
    <property type="component" value="Unassembled WGS sequence"/>
</dbReference>
<evidence type="ECO:0000256" key="2">
    <source>
        <dbReference type="ARBA" id="ARBA00023125"/>
    </source>
</evidence>
<dbReference type="AlphaFoldDB" id="A0AAE3H1B8"/>
<dbReference type="InterPro" id="IPR018356">
    <property type="entry name" value="Tscrpt_reg_HTH_DeoR_CS"/>
</dbReference>
<dbReference type="PANTHER" id="PTHR30363:SF44">
    <property type="entry name" value="AGA OPERON TRANSCRIPTIONAL REPRESSOR-RELATED"/>
    <property type="match status" value="1"/>
</dbReference>
<comment type="caution">
    <text evidence="5">The sequence shown here is derived from an EMBL/GenBank/DDBJ whole genome shotgun (WGS) entry which is preliminary data.</text>
</comment>
<dbReference type="InterPro" id="IPR036390">
    <property type="entry name" value="WH_DNA-bd_sf"/>
</dbReference>
<evidence type="ECO:0000256" key="1">
    <source>
        <dbReference type="ARBA" id="ARBA00023015"/>
    </source>
</evidence>
<keyword evidence="3" id="KW-0804">Transcription</keyword>
<dbReference type="SUPFAM" id="SSF100950">
    <property type="entry name" value="NagB/RpiA/CoA transferase-like"/>
    <property type="match status" value="1"/>
</dbReference>
<dbReference type="EMBL" id="RJUF01000007">
    <property type="protein sequence ID" value="MCP9762194.1"/>
    <property type="molecule type" value="Genomic_DNA"/>
</dbReference>
<dbReference type="SUPFAM" id="SSF46785">
    <property type="entry name" value="Winged helix' DNA-binding domain"/>
    <property type="match status" value="1"/>
</dbReference>
<feature type="domain" description="HTH deoR-type" evidence="4">
    <location>
        <begin position="3"/>
        <end position="58"/>
    </location>
</feature>
<dbReference type="SMART" id="SM01134">
    <property type="entry name" value="DeoRC"/>
    <property type="match status" value="1"/>
</dbReference>
<evidence type="ECO:0000313" key="6">
    <source>
        <dbReference type="Proteomes" id="UP001204144"/>
    </source>
</evidence>
<keyword evidence="2" id="KW-0238">DNA-binding</keyword>
<protein>
    <submittedName>
        <fullName evidence="5">DeoR/GlpR transcriptional regulator</fullName>
    </submittedName>
</protein>
<dbReference type="PROSITE" id="PS00894">
    <property type="entry name" value="HTH_DEOR_1"/>
    <property type="match status" value="1"/>
</dbReference>
<dbReference type="Pfam" id="PF00455">
    <property type="entry name" value="DeoRC"/>
    <property type="match status" value="1"/>
</dbReference>
<dbReference type="Gene3D" id="1.10.10.10">
    <property type="entry name" value="Winged helix-like DNA-binding domain superfamily/Winged helix DNA-binding domain"/>
    <property type="match status" value="1"/>
</dbReference>
<dbReference type="PRINTS" id="PR00037">
    <property type="entry name" value="HTHLACR"/>
</dbReference>
<dbReference type="InterPro" id="IPR037171">
    <property type="entry name" value="NagB/RpiA_transferase-like"/>
</dbReference>
<evidence type="ECO:0000256" key="3">
    <source>
        <dbReference type="ARBA" id="ARBA00023163"/>
    </source>
</evidence>
<name>A0AAE3H1B8_9BACT</name>
<dbReference type="SMART" id="SM00420">
    <property type="entry name" value="HTH_DEOR"/>
    <property type="match status" value="1"/>
</dbReference>
<dbReference type="Pfam" id="PF08220">
    <property type="entry name" value="HTH_DeoR"/>
    <property type="match status" value="1"/>
</dbReference>
<keyword evidence="6" id="KW-1185">Reference proteome</keyword>
<dbReference type="GO" id="GO:0003700">
    <property type="term" value="F:DNA-binding transcription factor activity"/>
    <property type="evidence" value="ECO:0007669"/>
    <property type="project" value="InterPro"/>
</dbReference>
<dbReference type="GO" id="GO:0003677">
    <property type="term" value="F:DNA binding"/>
    <property type="evidence" value="ECO:0007669"/>
    <property type="project" value="UniProtKB-KW"/>
</dbReference>
<dbReference type="Gene3D" id="3.40.50.1360">
    <property type="match status" value="1"/>
</dbReference>